<dbReference type="Pfam" id="PF13779">
    <property type="entry name" value="DUF4175"/>
    <property type="match status" value="1"/>
</dbReference>
<evidence type="ECO:0000313" key="4">
    <source>
        <dbReference type="EMBL" id="SDX30820.1"/>
    </source>
</evidence>
<dbReference type="InterPro" id="IPR012683">
    <property type="entry name" value="CHP02302_TM"/>
</dbReference>
<feature type="transmembrane region" description="Helical" evidence="3">
    <location>
        <begin position="148"/>
        <end position="166"/>
    </location>
</feature>
<dbReference type="STRING" id="564137.SAMN04488238_10758"/>
<feature type="coiled-coil region" evidence="1">
    <location>
        <begin position="496"/>
        <end position="605"/>
    </location>
</feature>
<sequence length="852" mass="93055">MMRHTPEPIRNALRRTWAGMLAEQFFRTFWPVWTLVLLFAAALGLGVQDAVSPGIATVLALGFAVALLVALFMGVYRFDWPTRGDALRRLDASMPGRPLSALADSQAVGTADPASAQVWQAHLRRMAAQLARARAVVPDLKLARFDPFALRYAALTGVVLAVLFGAPGRVAELPQIAQLSGRAEAVALGPSWEAWVQPPPYTGRPSLYLNEIDRAALEIPQGSLVTTRFYGQAGVMTLSEGVSGREGADPADTAQEFEVLQSGRLSIRGPAGREWEVTVLPDQPPSVALAGAMQRERGGTMRQDFTANDDYGVTDGVARIALDLDRVDRRYGLSLPPEGRAAVEIPLPLPVSGSRADVTESLIDDFSQHPWANLPVTLHMTAMDARDQTGTSGAVQVVLPGRRFFEPMAAAVIEMRRDLLWNVENAPRVVQVMRAVSHRPDEVFRSDDLAPRFRAVQDVLEASLTTSPDAQLEPEARDQIAELLWDLAVVLEDGELADAAERLRRAQERLDEAVRNGADPSEITELMDELREALRDYMQQLAEQPQERGDPQPSDGEQMEITQDQIQELLDRIQELMQEGRMDEAAQLLAQLQALLENLQVAEGQGQGQGGQGQPGAGAMQDLGDALRDQQDLADDTFRELQEEFNRGDPQEDGQSGEGEDGEGQDGDSPDGQGQGGGQDRTGQGGTAGDLAERQQALREMLREQQLQPLPGEGTAEGEAALQSLERAERAMRDAEEALRNGDTSGALDRQSEALEAMRQGLRDMDSAMAQDRRDAADAGEGRAEGGRSEGRDPLGRDSTASGEVGTDQDMLQSDDIQRRARDILDEIRRRSAELGRPEAELDYLRRLLDRF</sequence>
<dbReference type="AlphaFoldDB" id="A0A1H3AM61"/>
<organism evidence="4 5">
    <name type="scientific">Roseicitreum antarcticum</name>
    <dbReference type="NCBI Taxonomy" id="564137"/>
    <lineage>
        <taxon>Bacteria</taxon>
        <taxon>Pseudomonadati</taxon>
        <taxon>Pseudomonadota</taxon>
        <taxon>Alphaproteobacteria</taxon>
        <taxon>Rhodobacterales</taxon>
        <taxon>Paracoccaceae</taxon>
        <taxon>Roseicitreum</taxon>
    </lineage>
</organism>
<gene>
    <name evidence="4" type="ORF">SAMN04488238_10758</name>
</gene>
<protein>
    <submittedName>
        <fullName evidence="4">TIGR02302 family protein</fullName>
    </submittedName>
</protein>
<evidence type="ECO:0000256" key="3">
    <source>
        <dbReference type="SAM" id="Phobius"/>
    </source>
</evidence>
<accession>A0A1H3AM61</accession>
<proteinExistence type="predicted"/>
<evidence type="ECO:0000256" key="1">
    <source>
        <dbReference type="SAM" id="Coils"/>
    </source>
</evidence>
<keyword evidence="3" id="KW-0812">Transmembrane</keyword>
<name>A0A1H3AM61_9RHOB</name>
<keyword evidence="1" id="KW-0175">Coiled coil</keyword>
<keyword evidence="3" id="KW-1133">Transmembrane helix</keyword>
<feature type="compositionally biased region" description="Gly residues" evidence="2">
    <location>
        <begin position="673"/>
        <end position="688"/>
    </location>
</feature>
<feature type="region of interest" description="Disordered" evidence="2">
    <location>
        <begin position="644"/>
        <end position="818"/>
    </location>
</feature>
<feature type="compositionally biased region" description="Acidic residues" evidence="2">
    <location>
        <begin position="658"/>
        <end position="669"/>
    </location>
</feature>
<dbReference type="RefSeq" id="WP_223814126.1">
    <property type="nucleotide sequence ID" value="NZ_CP061498.1"/>
</dbReference>
<evidence type="ECO:0000256" key="2">
    <source>
        <dbReference type="SAM" id="MobiDB-lite"/>
    </source>
</evidence>
<keyword evidence="5" id="KW-1185">Reference proteome</keyword>
<feature type="compositionally biased region" description="Basic and acidic residues" evidence="2">
    <location>
        <begin position="761"/>
        <end position="796"/>
    </location>
</feature>
<feature type="transmembrane region" description="Helical" evidence="3">
    <location>
        <begin position="54"/>
        <end position="78"/>
    </location>
</feature>
<evidence type="ECO:0000313" key="5">
    <source>
        <dbReference type="Proteomes" id="UP000198539"/>
    </source>
</evidence>
<reference evidence="4 5" key="1">
    <citation type="submission" date="2016-10" db="EMBL/GenBank/DDBJ databases">
        <authorList>
            <person name="de Groot N.N."/>
        </authorList>
    </citation>
    <scope>NUCLEOTIDE SEQUENCE [LARGE SCALE GENOMIC DNA]</scope>
    <source>
        <strain evidence="4 5">CGMCC 1.8894</strain>
    </source>
</reference>
<feature type="compositionally biased region" description="Basic and acidic residues" evidence="2">
    <location>
        <begin position="726"/>
        <end position="740"/>
    </location>
</feature>
<feature type="compositionally biased region" description="Basic and acidic residues" evidence="2">
    <location>
        <begin position="691"/>
        <end position="703"/>
    </location>
</feature>
<dbReference type="EMBL" id="FNOM01000007">
    <property type="protein sequence ID" value="SDX30820.1"/>
    <property type="molecule type" value="Genomic_DNA"/>
</dbReference>
<dbReference type="Proteomes" id="UP000198539">
    <property type="component" value="Unassembled WGS sequence"/>
</dbReference>
<keyword evidence="3" id="KW-0472">Membrane</keyword>
<dbReference type="NCBIfam" id="TIGR02302">
    <property type="entry name" value="aProt_lowcomp"/>
    <property type="match status" value="1"/>
</dbReference>